<evidence type="ECO:0000256" key="3">
    <source>
        <dbReference type="ARBA" id="ARBA00022989"/>
    </source>
</evidence>
<feature type="transmembrane region" description="Helical" evidence="6">
    <location>
        <begin position="495"/>
        <end position="520"/>
    </location>
</feature>
<name>A0A9W6WE53_CANBO</name>
<evidence type="ECO:0000256" key="5">
    <source>
        <dbReference type="SAM" id="MobiDB-lite"/>
    </source>
</evidence>
<dbReference type="Proteomes" id="UP001165120">
    <property type="component" value="Unassembled WGS sequence"/>
</dbReference>
<dbReference type="OrthoDB" id="2213137at2759"/>
<dbReference type="PANTHER" id="PTHR11360">
    <property type="entry name" value="MONOCARBOXYLATE TRANSPORTER"/>
    <property type="match status" value="1"/>
</dbReference>
<feature type="transmembrane region" description="Helical" evidence="6">
    <location>
        <begin position="236"/>
        <end position="258"/>
    </location>
</feature>
<sequence>MSESLNSMDTTSLSDVHSFSSSMARKEMPNQLNDSLHKTDSNASSIRSGTSRLPNISNIVSKSVHEFIEQVRDDNLQTDNERLELQKTQLGRILTNLEFEDAIKIATHNQLEVEHVHETKSQRFNKEKQQYEDLLLNEAKGLHSEDEDKLEKLEKVLTVASWTQSKANIEKVDEKKLSPAIDEDNLPPVDKGYAWVMCISVFLMLLATWGSSSAYGVFLSYFISNNYYPEATAVDYAIIGGLVLCLAQALSTIAVLLSAIIGTRLTLFIGACFQVAGYILSTFTTKIWQLYLTYGVLIGIGFALIFNSSIVLLPGWFDKYRGLSGGIAVSGAGVGGVIFALSAQKMMDETGSFKWPMRMIGLVTFTINATVCLFCKSRIPAKKAKSLQDIIDKMPVIMNWRVLKIYEVDLIGLWFGLIVIAYIATMYSLSSYCIFIGLTQAQGSHITAIFNGCQGIGRPTIGLTSDKFGRINMSLCLTIVVFILIFAMWTNCKDFVSMVFFGILAGLVTGVGSTMNPALVADACPPELFPSAWSLENILVGLCSLLAEPVALKLRNMELTNPFYHAQVFSGCMAVASLLALFPVRESKVRKVLTKRLETTNLQLQAYEDISSATENITEGENKNGEYSNEEFKLLTRRELYYTNLLERGFVGFLKRLFYPMKV</sequence>
<dbReference type="Gene3D" id="1.20.1250.20">
    <property type="entry name" value="MFS general substrate transporter like domains"/>
    <property type="match status" value="2"/>
</dbReference>
<evidence type="ECO:0000256" key="2">
    <source>
        <dbReference type="ARBA" id="ARBA00022692"/>
    </source>
</evidence>
<keyword evidence="3 6" id="KW-1133">Transmembrane helix</keyword>
<dbReference type="SUPFAM" id="SSF103473">
    <property type="entry name" value="MFS general substrate transporter"/>
    <property type="match status" value="1"/>
</dbReference>
<feature type="transmembrane region" description="Helical" evidence="6">
    <location>
        <begin position="291"/>
        <end position="313"/>
    </location>
</feature>
<keyword evidence="8" id="KW-1185">Reference proteome</keyword>
<keyword evidence="2 6" id="KW-0812">Transmembrane</keyword>
<dbReference type="InterPro" id="IPR005828">
    <property type="entry name" value="MFS_sugar_transport-like"/>
</dbReference>
<evidence type="ECO:0000256" key="4">
    <source>
        <dbReference type="ARBA" id="ARBA00023136"/>
    </source>
</evidence>
<feature type="compositionally biased region" description="Polar residues" evidence="5">
    <location>
        <begin position="1"/>
        <end position="23"/>
    </location>
</feature>
<dbReference type="GO" id="GO:0016020">
    <property type="term" value="C:membrane"/>
    <property type="evidence" value="ECO:0007669"/>
    <property type="project" value="UniProtKB-SubCell"/>
</dbReference>
<feature type="transmembrane region" description="Helical" evidence="6">
    <location>
        <begin position="355"/>
        <end position="375"/>
    </location>
</feature>
<feature type="transmembrane region" description="Helical" evidence="6">
    <location>
        <begin position="193"/>
        <end position="224"/>
    </location>
</feature>
<evidence type="ECO:0000313" key="7">
    <source>
        <dbReference type="EMBL" id="GME67164.1"/>
    </source>
</evidence>
<dbReference type="EMBL" id="BSXN01000112">
    <property type="protein sequence ID" value="GME67164.1"/>
    <property type="molecule type" value="Genomic_DNA"/>
</dbReference>
<dbReference type="InterPro" id="IPR036259">
    <property type="entry name" value="MFS_trans_sf"/>
</dbReference>
<evidence type="ECO:0000313" key="8">
    <source>
        <dbReference type="Proteomes" id="UP001165120"/>
    </source>
</evidence>
<gene>
    <name evidence="7" type="ORF">Cboi02_000059300</name>
</gene>
<feature type="compositionally biased region" description="Polar residues" evidence="5">
    <location>
        <begin position="41"/>
        <end position="52"/>
    </location>
</feature>
<dbReference type="PANTHER" id="PTHR11360:SF315">
    <property type="entry name" value="TRANSPORTER MCH2-RELATED"/>
    <property type="match status" value="1"/>
</dbReference>
<feature type="transmembrane region" description="Helical" evidence="6">
    <location>
        <begin position="564"/>
        <end position="584"/>
    </location>
</feature>
<feature type="transmembrane region" description="Helical" evidence="6">
    <location>
        <begin position="403"/>
        <end position="423"/>
    </location>
</feature>
<evidence type="ECO:0000256" key="1">
    <source>
        <dbReference type="ARBA" id="ARBA00004370"/>
    </source>
</evidence>
<comment type="caution">
    <text evidence="7">The sequence shown here is derived from an EMBL/GenBank/DDBJ whole genome shotgun (WGS) entry which is preliminary data.</text>
</comment>
<reference evidence="7" key="1">
    <citation type="submission" date="2023-04" db="EMBL/GenBank/DDBJ databases">
        <title>Candida boidinii NBRC 10035.</title>
        <authorList>
            <person name="Ichikawa N."/>
            <person name="Sato H."/>
            <person name="Tonouchi N."/>
        </authorList>
    </citation>
    <scope>NUCLEOTIDE SEQUENCE</scope>
    <source>
        <strain evidence="7">NBRC 10035</strain>
    </source>
</reference>
<feature type="transmembrane region" description="Helical" evidence="6">
    <location>
        <begin position="325"/>
        <end position="343"/>
    </location>
</feature>
<dbReference type="InterPro" id="IPR050327">
    <property type="entry name" value="Proton-linked_MCT"/>
</dbReference>
<comment type="subcellular location">
    <subcellularLocation>
        <location evidence="1">Membrane</location>
    </subcellularLocation>
</comment>
<dbReference type="GO" id="GO:0022857">
    <property type="term" value="F:transmembrane transporter activity"/>
    <property type="evidence" value="ECO:0007669"/>
    <property type="project" value="InterPro"/>
</dbReference>
<feature type="transmembrane region" description="Helical" evidence="6">
    <location>
        <begin position="265"/>
        <end position="285"/>
    </location>
</feature>
<dbReference type="Pfam" id="PF00083">
    <property type="entry name" value="Sugar_tr"/>
    <property type="match status" value="1"/>
</dbReference>
<protein>
    <submittedName>
        <fullName evidence="7">Unnamed protein product</fullName>
    </submittedName>
</protein>
<proteinExistence type="predicted"/>
<feature type="transmembrane region" description="Helical" evidence="6">
    <location>
        <begin position="471"/>
        <end position="489"/>
    </location>
</feature>
<dbReference type="AlphaFoldDB" id="A0A9W6WE53"/>
<evidence type="ECO:0000256" key="6">
    <source>
        <dbReference type="SAM" id="Phobius"/>
    </source>
</evidence>
<accession>A0A9W6WE53</accession>
<feature type="region of interest" description="Disordered" evidence="5">
    <location>
        <begin position="1"/>
        <end position="52"/>
    </location>
</feature>
<keyword evidence="4 6" id="KW-0472">Membrane</keyword>
<organism evidence="7 8">
    <name type="scientific">Candida boidinii</name>
    <name type="common">Yeast</name>
    <dbReference type="NCBI Taxonomy" id="5477"/>
    <lineage>
        <taxon>Eukaryota</taxon>
        <taxon>Fungi</taxon>
        <taxon>Dikarya</taxon>
        <taxon>Ascomycota</taxon>
        <taxon>Saccharomycotina</taxon>
        <taxon>Pichiomycetes</taxon>
        <taxon>Pichiales</taxon>
        <taxon>Pichiaceae</taxon>
        <taxon>Ogataea</taxon>
        <taxon>Ogataea/Candida clade</taxon>
    </lineage>
</organism>
<dbReference type="CDD" id="cd17352">
    <property type="entry name" value="MFS_MCT_SLC16"/>
    <property type="match status" value="1"/>
</dbReference>